<dbReference type="EMBL" id="VWSJ01000037">
    <property type="protein sequence ID" value="MSN97065.1"/>
    <property type="molecule type" value="Genomic_DNA"/>
</dbReference>
<keyword evidence="2" id="KW-1185">Reference proteome</keyword>
<name>A0A6L5WM41_9BACT</name>
<reference evidence="1 2" key="1">
    <citation type="submission" date="2019-09" db="EMBL/GenBank/DDBJ databases">
        <authorList>
            <person name="Silva M."/>
            <person name="Pereira G."/>
            <person name="Lopes-Da-Costa L."/>
            <person name="Silva E."/>
        </authorList>
    </citation>
    <scope>NUCLEOTIDE SEQUENCE [LARGE SCALE GENOMIC DNA]</scope>
    <source>
        <strain evidence="1 2">FMV-PI01</strain>
    </source>
</reference>
<comment type="caution">
    <text evidence="1">The sequence shown here is derived from an EMBL/GenBank/DDBJ whole genome shotgun (WGS) entry which is preliminary data.</text>
</comment>
<evidence type="ECO:0000313" key="1">
    <source>
        <dbReference type="EMBL" id="MSN97065.1"/>
    </source>
</evidence>
<reference evidence="1 2" key="2">
    <citation type="submission" date="2020-03" db="EMBL/GenBank/DDBJ databases">
        <title>Campylobacter portucalensis sp. nov., a new species of Campylobacter isolated from the reproductive tract of bulls.</title>
        <authorList>
            <person name="Silva M.F."/>
            <person name="Pereira G."/>
            <person name="Carneiro C."/>
            <person name="Hemphill A."/>
            <person name="Mateus L."/>
            <person name="Lopes-Da-Costa L."/>
            <person name="Silva E."/>
        </authorList>
    </citation>
    <scope>NUCLEOTIDE SEQUENCE [LARGE SCALE GENOMIC DNA]</scope>
    <source>
        <strain evidence="1 2">FMV-PI01</strain>
    </source>
</reference>
<dbReference type="AlphaFoldDB" id="A0A6L5WM41"/>
<proteinExistence type="predicted"/>
<organism evidence="1 2">
    <name type="scientific">Campylobacter portucalensis</name>
    <dbReference type="NCBI Taxonomy" id="2608384"/>
    <lineage>
        <taxon>Bacteria</taxon>
        <taxon>Pseudomonadati</taxon>
        <taxon>Campylobacterota</taxon>
        <taxon>Epsilonproteobacteria</taxon>
        <taxon>Campylobacterales</taxon>
        <taxon>Campylobacteraceae</taxon>
        <taxon>Campylobacter</taxon>
    </lineage>
</organism>
<accession>A0A6L5WM41</accession>
<sequence>MKEFEIYSFKSSFDRFNHLEIDDIFKFHIIFDDLKLNDKHNDIFMAIKTEILYKFKEISKRFEFDSDTKKALIKLAKSDRKKFGVNKILPRYKAQKIINELLETGFLELELSREKKPTPLRKNEKLPKHLRRYVVHNKINFKSHFARFWFRFIEPNLKLLEAKEFEAVLEKIKHNFDNYS</sequence>
<dbReference type="Proteomes" id="UP000476338">
    <property type="component" value="Unassembled WGS sequence"/>
</dbReference>
<evidence type="ECO:0000313" key="2">
    <source>
        <dbReference type="Proteomes" id="UP000476338"/>
    </source>
</evidence>
<feature type="non-terminal residue" evidence="1">
    <location>
        <position position="180"/>
    </location>
</feature>
<protein>
    <submittedName>
        <fullName evidence="1">DUF234 domain-containing protein</fullName>
    </submittedName>
</protein>
<gene>
    <name evidence="1" type="ORF">F1B92_07815</name>
</gene>